<evidence type="ECO:0000259" key="1">
    <source>
        <dbReference type="PROSITE" id="PS50181"/>
    </source>
</evidence>
<keyword evidence="13" id="KW-1185">Reference proteome</keyword>
<evidence type="ECO:0000313" key="11">
    <source>
        <dbReference type="EMBL" id="CAF4675361.1"/>
    </source>
</evidence>
<dbReference type="EMBL" id="CAJNYD010004633">
    <property type="protein sequence ID" value="CAF3616375.1"/>
    <property type="molecule type" value="Genomic_DNA"/>
</dbReference>
<dbReference type="EMBL" id="CAJNYV010002905">
    <property type="protein sequence ID" value="CAF3510308.1"/>
    <property type="molecule type" value="Genomic_DNA"/>
</dbReference>
<gene>
    <name evidence="3" type="ORF">FME351_LOCUS1208</name>
    <name evidence="6" type="ORF">GRG538_LOCUS27337</name>
    <name evidence="7" type="ORF">HFQ381_LOCUS10917</name>
    <name evidence="4" type="ORF">KIK155_LOCUS16316</name>
    <name evidence="5" type="ORF">LUA448_LOCUS31201</name>
    <name evidence="11" type="ORF">QYT958_LOCUS16304</name>
    <name evidence="2" type="ORF">TIS948_LOCUS5351</name>
    <name evidence="10" type="ORF">TOA249_LOCUS6636</name>
    <name evidence="8" type="ORF">TSG867_LOCUS7103</name>
    <name evidence="9" type="ORF">UJA718_LOCUS15624</name>
</gene>
<evidence type="ECO:0000313" key="7">
    <source>
        <dbReference type="EMBL" id="CAF4258735.1"/>
    </source>
</evidence>
<dbReference type="EMBL" id="CAJNYU010000028">
    <property type="protein sequence ID" value="CAF3319451.1"/>
    <property type="molecule type" value="Genomic_DNA"/>
</dbReference>
<dbReference type="Proteomes" id="UP000663865">
    <property type="component" value="Unassembled WGS sequence"/>
</dbReference>
<dbReference type="Proteomes" id="UP000663851">
    <property type="component" value="Unassembled WGS sequence"/>
</dbReference>
<organism evidence="3 12">
    <name type="scientific">Rotaria socialis</name>
    <dbReference type="NCBI Taxonomy" id="392032"/>
    <lineage>
        <taxon>Eukaryota</taxon>
        <taxon>Metazoa</taxon>
        <taxon>Spiralia</taxon>
        <taxon>Gnathifera</taxon>
        <taxon>Rotifera</taxon>
        <taxon>Eurotatoria</taxon>
        <taxon>Bdelloidea</taxon>
        <taxon>Philodinida</taxon>
        <taxon>Philodinidae</taxon>
        <taxon>Rotaria</taxon>
    </lineage>
</organism>
<accession>A0A817TTQ6</accession>
<dbReference type="EMBL" id="CAJOBP010002324">
    <property type="protein sequence ID" value="CAF4348470.1"/>
    <property type="molecule type" value="Genomic_DNA"/>
</dbReference>
<dbReference type="Proteomes" id="UP000663872">
    <property type="component" value="Unassembled WGS sequence"/>
</dbReference>
<evidence type="ECO:0000313" key="12">
    <source>
        <dbReference type="Proteomes" id="UP000663869"/>
    </source>
</evidence>
<dbReference type="Proteomes" id="UP000663848">
    <property type="component" value="Unassembled WGS sequence"/>
</dbReference>
<evidence type="ECO:0000313" key="4">
    <source>
        <dbReference type="EMBL" id="CAF3510308.1"/>
    </source>
</evidence>
<proteinExistence type="predicted"/>
<dbReference type="Proteomes" id="UP000663873">
    <property type="component" value="Unassembled WGS sequence"/>
</dbReference>
<dbReference type="OrthoDB" id="9984259at2759"/>
<dbReference type="EMBL" id="CAJOBS010000284">
    <property type="protein sequence ID" value="CAF4542999.1"/>
    <property type="molecule type" value="Genomic_DNA"/>
</dbReference>
<comment type="caution">
    <text evidence="3">The sequence shown here is derived from an EMBL/GenBank/DDBJ whole genome shotgun (WGS) entry which is preliminary data.</text>
</comment>
<dbReference type="EMBL" id="CAJNXB010000600">
    <property type="protein sequence ID" value="CAF3075693.1"/>
    <property type="molecule type" value="Genomic_DNA"/>
</dbReference>
<dbReference type="EMBL" id="CAJNYT010004740">
    <property type="protein sequence ID" value="CAF3685728.1"/>
    <property type="molecule type" value="Genomic_DNA"/>
</dbReference>
<name>A0A817TTQ6_9BILA</name>
<dbReference type="EMBL" id="CAJOBQ010000274">
    <property type="protein sequence ID" value="CAF4314031.1"/>
    <property type="molecule type" value="Genomic_DNA"/>
</dbReference>
<dbReference type="Proteomes" id="UP000663862">
    <property type="component" value="Unassembled WGS sequence"/>
</dbReference>
<evidence type="ECO:0000313" key="5">
    <source>
        <dbReference type="EMBL" id="CAF3616375.1"/>
    </source>
</evidence>
<dbReference type="EMBL" id="CAJOBR010002347">
    <property type="protein sequence ID" value="CAF4675361.1"/>
    <property type="molecule type" value="Genomic_DNA"/>
</dbReference>
<evidence type="ECO:0000313" key="9">
    <source>
        <dbReference type="EMBL" id="CAF4348470.1"/>
    </source>
</evidence>
<dbReference type="Proteomes" id="UP000663869">
    <property type="component" value="Unassembled WGS sequence"/>
</dbReference>
<evidence type="ECO:0000313" key="10">
    <source>
        <dbReference type="EMBL" id="CAF4542999.1"/>
    </source>
</evidence>
<dbReference type="InterPro" id="IPR001810">
    <property type="entry name" value="F-box_dom"/>
</dbReference>
<evidence type="ECO:0000313" key="13">
    <source>
        <dbReference type="Proteomes" id="UP000663873"/>
    </source>
</evidence>
<feature type="domain" description="F-box" evidence="1">
    <location>
        <begin position="3"/>
        <end position="55"/>
    </location>
</feature>
<sequence length="604" mass="70475">MIVTKLEDLPDEILIEICIYLNGVDVLNAFGQLNSRLEKTIGQFRYDINLQYLTLKQFQRYCFHLLPYNAEYIVKLTLNTWYSPGEISLFYKSIAQYNTLHDFLPSLQQLWLINFSNADVEILPKILFVEKLMIDIDTQTPLLHSSKVLLDRYLFCTPNKIKELRLYGAEDGIELQHDVAIMLCQWLEKLIISVATLDDLILIFRRAPNLNKLHIEVNILSVNLPKQYATVEMMLKHIKDFHLWIKDKRLLIFDDLCNILINMPTIERLSLEIETDDINFSEGYRWKELLSHLPKLSRLDLGLKIWIGWDFVPIDVSPYLETFIENNIDVCCYADSRVLFIDTIPYDFDSVTGIMTSPRASTAKSTNMKLFQQRARKVNTLCFDGRHELTSVNDWLCVINRFPGLQVLDIASINVRDQTECESAENYKQLRLSNLTVLRYIRSTKCKVNIPLFMYLADNHTLAPRLRILTIMYGDLIYLCKRLSIDVCFKQITELCIYSNGADGHIRKEDTELILKFFPNLEHFWLHAQSSRTLNRSVEFIAETLLRSLPKLISLRISCRKDSLRVPSFNDDDTCHSWIKRVCGIDNPEDIHIIVGKKELAVWK</sequence>
<dbReference type="Gene3D" id="3.80.10.10">
    <property type="entry name" value="Ribonuclease Inhibitor"/>
    <property type="match status" value="1"/>
</dbReference>
<dbReference type="PROSITE" id="PS50181">
    <property type="entry name" value="FBOX"/>
    <property type="match status" value="1"/>
</dbReference>
<reference evidence="3" key="1">
    <citation type="submission" date="2021-02" db="EMBL/GenBank/DDBJ databases">
        <authorList>
            <person name="Nowell W R."/>
        </authorList>
    </citation>
    <scope>NUCLEOTIDE SEQUENCE</scope>
</reference>
<evidence type="ECO:0000313" key="6">
    <source>
        <dbReference type="EMBL" id="CAF3685728.1"/>
    </source>
</evidence>
<evidence type="ECO:0000313" key="8">
    <source>
        <dbReference type="EMBL" id="CAF4314031.1"/>
    </source>
</evidence>
<evidence type="ECO:0000313" key="3">
    <source>
        <dbReference type="EMBL" id="CAF3319451.1"/>
    </source>
</evidence>
<dbReference type="EMBL" id="CAJOBO010000613">
    <property type="protein sequence ID" value="CAF4258735.1"/>
    <property type="molecule type" value="Genomic_DNA"/>
</dbReference>
<dbReference type="Proteomes" id="UP000663838">
    <property type="component" value="Unassembled WGS sequence"/>
</dbReference>
<dbReference type="SUPFAM" id="SSF52047">
    <property type="entry name" value="RNI-like"/>
    <property type="match status" value="2"/>
</dbReference>
<dbReference type="InterPro" id="IPR032675">
    <property type="entry name" value="LRR_dom_sf"/>
</dbReference>
<dbReference type="Proteomes" id="UP000663825">
    <property type="component" value="Unassembled WGS sequence"/>
</dbReference>
<protein>
    <recommendedName>
        <fullName evidence="1">F-box domain-containing protein</fullName>
    </recommendedName>
</protein>
<dbReference type="AlphaFoldDB" id="A0A817TTQ6"/>
<evidence type="ECO:0000313" key="2">
    <source>
        <dbReference type="EMBL" id="CAF3075693.1"/>
    </source>
</evidence>
<dbReference type="Proteomes" id="UP000663833">
    <property type="component" value="Unassembled WGS sequence"/>
</dbReference>